<organism evidence="1 2">
    <name type="scientific">Dryococelus australis</name>
    <dbReference type="NCBI Taxonomy" id="614101"/>
    <lineage>
        <taxon>Eukaryota</taxon>
        <taxon>Metazoa</taxon>
        <taxon>Ecdysozoa</taxon>
        <taxon>Arthropoda</taxon>
        <taxon>Hexapoda</taxon>
        <taxon>Insecta</taxon>
        <taxon>Pterygota</taxon>
        <taxon>Neoptera</taxon>
        <taxon>Polyneoptera</taxon>
        <taxon>Phasmatodea</taxon>
        <taxon>Verophasmatodea</taxon>
        <taxon>Anareolatae</taxon>
        <taxon>Phasmatidae</taxon>
        <taxon>Eurycanthinae</taxon>
        <taxon>Dryococelus</taxon>
    </lineage>
</organism>
<dbReference type="Proteomes" id="UP001159363">
    <property type="component" value="Chromosome 6"/>
</dbReference>
<protein>
    <recommendedName>
        <fullName evidence="3">DUF4371 domain-containing protein</fullName>
    </recommendedName>
</protein>
<evidence type="ECO:0008006" key="3">
    <source>
        <dbReference type="Google" id="ProtNLM"/>
    </source>
</evidence>
<reference evidence="1 2" key="1">
    <citation type="submission" date="2023-02" db="EMBL/GenBank/DDBJ databases">
        <title>LHISI_Scaffold_Assembly.</title>
        <authorList>
            <person name="Stuart O.P."/>
            <person name="Cleave R."/>
            <person name="Magrath M.J.L."/>
            <person name="Mikheyev A.S."/>
        </authorList>
    </citation>
    <scope>NUCLEOTIDE SEQUENCE [LARGE SCALE GENOMIC DNA]</scope>
    <source>
        <strain evidence="1">Daus_M_001</strain>
        <tissue evidence="1">Leg muscle</tissue>
    </source>
</reference>
<evidence type="ECO:0000313" key="1">
    <source>
        <dbReference type="EMBL" id="KAJ8879019.1"/>
    </source>
</evidence>
<proteinExistence type="predicted"/>
<accession>A0ABQ9H3Y8</accession>
<evidence type="ECO:0000313" key="2">
    <source>
        <dbReference type="Proteomes" id="UP001159363"/>
    </source>
</evidence>
<comment type="caution">
    <text evidence="1">The sequence shown here is derived from an EMBL/GenBank/DDBJ whole genome shotgun (WGS) entry which is preliminary data.</text>
</comment>
<name>A0ABQ9H3Y8_9NEOP</name>
<dbReference type="PANTHER" id="PTHR46289">
    <property type="entry name" value="52 KDA REPRESSOR OF THE INHIBITOR OF THE PROTEIN KINASE-LIKE PROTEIN-RELATED"/>
    <property type="match status" value="1"/>
</dbReference>
<sequence>MTKLVGKGYDRAANMSGSLSGVKKRIQELYPKVMYVHCASHRLNLVLGESLSLPSVTNALEVVKETTNLFRFNYQAASVLKNNITKLLPDSKKARLLGLCETRFIKRHDAVNTFADLLSAIVPSLQDRSQCNRTFSSTASSLLAAMEKGNFIVALLVRKYLFSLTLLLSSYLQNPQHDLVSPISYCENTLIMFQSLRASDNDDNKQFTEIFLKSVITADNLFGTVIVVPRQAKKQTTRNNHPHNSVEQYYLRSIFLPV</sequence>
<dbReference type="InterPro" id="IPR052958">
    <property type="entry name" value="IFN-induced_PKR_regulator"/>
</dbReference>
<dbReference type="EMBL" id="JARBHB010000007">
    <property type="protein sequence ID" value="KAJ8879019.1"/>
    <property type="molecule type" value="Genomic_DNA"/>
</dbReference>
<dbReference type="PANTHER" id="PTHR46289:SF17">
    <property type="entry name" value="HAT C-TERMINAL DIMERISATION DOMAIN-CONTAINING PROTEIN"/>
    <property type="match status" value="1"/>
</dbReference>
<gene>
    <name evidence="1" type="ORF">PR048_019625</name>
</gene>
<keyword evidence="2" id="KW-1185">Reference proteome</keyword>